<dbReference type="Proteomes" id="UP000664859">
    <property type="component" value="Unassembled WGS sequence"/>
</dbReference>
<evidence type="ECO:0000313" key="4">
    <source>
        <dbReference type="Proteomes" id="UP000664859"/>
    </source>
</evidence>
<dbReference type="PANTHER" id="PTHR12346:SF0">
    <property type="entry name" value="SIN3A, ISOFORM G"/>
    <property type="match status" value="1"/>
</dbReference>
<sequence length="74" mass="8289">MEASVLNDTWVSVPVGSEDSSKYVWARLHLRERACCPCGAVALFRCEDERFKIDMVIESTASTVKLLEPLAEEV</sequence>
<dbReference type="EMBL" id="JAFCMP010000019">
    <property type="protein sequence ID" value="KAG5191533.1"/>
    <property type="molecule type" value="Genomic_DNA"/>
</dbReference>
<dbReference type="PANTHER" id="PTHR12346">
    <property type="entry name" value="SIN3B-RELATED"/>
    <property type="match status" value="1"/>
</dbReference>
<dbReference type="Pfam" id="PF08295">
    <property type="entry name" value="Sin3_corepress"/>
    <property type="match status" value="1"/>
</dbReference>
<dbReference type="InterPro" id="IPR039774">
    <property type="entry name" value="Sin3-like"/>
</dbReference>
<proteinExistence type="predicted"/>
<dbReference type="GO" id="GO:0000118">
    <property type="term" value="C:histone deacetylase complex"/>
    <property type="evidence" value="ECO:0007669"/>
    <property type="project" value="TreeGrafter"/>
</dbReference>
<dbReference type="InterPro" id="IPR013194">
    <property type="entry name" value="HDAC_interact_dom"/>
</dbReference>
<dbReference type="GO" id="GO:0003714">
    <property type="term" value="F:transcription corepressor activity"/>
    <property type="evidence" value="ECO:0007669"/>
    <property type="project" value="InterPro"/>
</dbReference>
<dbReference type="AlphaFoldDB" id="A0A835ZEE2"/>
<evidence type="ECO:0000313" key="3">
    <source>
        <dbReference type="EMBL" id="KAG5191533.1"/>
    </source>
</evidence>
<comment type="caution">
    <text evidence="3">The sequence shown here is derived from an EMBL/GenBank/DDBJ whole genome shotgun (WGS) entry which is preliminary data.</text>
</comment>
<dbReference type="GO" id="GO:0000785">
    <property type="term" value="C:chromatin"/>
    <property type="evidence" value="ECO:0007669"/>
    <property type="project" value="TreeGrafter"/>
</dbReference>
<dbReference type="SMART" id="SM00761">
    <property type="entry name" value="HDAC_interact"/>
    <property type="match status" value="1"/>
</dbReference>
<protein>
    <recommendedName>
        <fullName evidence="2">Histone deacetylase interacting domain-containing protein</fullName>
    </recommendedName>
</protein>
<reference evidence="3" key="1">
    <citation type="submission" date="2021-02" db="EMBL/GenBank/DDBJ databases">
        <title>First Annotated Genome of the Yellow-green Alga Tribonema minus.</title>
        <authorList>
            <person name="Mahan K.M."/>
        </authorList>
    </citation>
    <scope>NUCLEOTIDE SEQUENCE</scope>
    <source>
        <strain evidence="3">UTEX B ZZ1240</strain>
    </source>
</reference>
<keyword evidence="1" id="KW-0678">Repressor</keyword>
<dbReference type="OrthoDB" id="10265969at2759"/>
<evidence type="ECO:0000256" key="1">
    <source>
        <dbReference type="ARBA" id="ARBA00022491"/>
    </source>
</evidence>
<feature type="non-terminal residue" evidence="3">
    <location>
        <position position="74"/>
    </location>
</feature>
<evidence type="ECO:0000259" key="2">
    <source>
        <dbReference type="SMART" id="SM00761"/>
    </source>
</evidence>
<organism evidence="3 4">
    <name type="scientific">Tribonema minus</name>
    <dbReference type="NCBI Taxonomy" id="303371"/>
    <lineage>
        <taxon>Eukaryota</taxon>
        <taxon>Sar</taxon>
        <taxon>Stramenopiles</taxon>
        <taxon>Ochrophyta</taxon>
        <taxon>PX clade</taxon>
        <taxon>Xanthophyceae</taxon>
        <taxon>Tribonematales</taxon>
        <taxon>Tribonemataceae</taxon>
        <taxon>Tribonema</taxon>
    </lineage>
</organism>
<accession>A0A835ZEE2</accession>
<name>A0A835ZEE2_9STRA</name>
<keyword evidence="4" id="KW-1185">Reference proteome</keyword>
<dbReference type="GO" id="GO:0000122">
    <property type="term" value="P:negative regulation of transcription by RNA polymerase II"/>
    <property type="evidence" value="ECO:0007669"/>
    <property type="project" value="TreeGrafter"/>
</dbReference>
<feature type="domain" description="Histone deacetylase interacting" evidence="2">
    <location>
        <begin position="1"/>
        <end position="74"/>
    </location>
</feature>
<gene>
    <name evidence="3" type="ORF">JKP88DRAFT_156254</name>
</gene>